<accession>A0A2P6R8F2</accession>
<organism evidence="1 2">
    <name type="scientific">Rosa chinensis</name>
    <name type="common">China rose</name>
    <dbReference type="NCBI Taxonomy" id="74649"/>
    <lineage>
        <taxon>Eukaryota</taxon>
        <taxon>Viridiplantae</taxon>
        <taxon>Streptophyta</taxon>
        <taxon>Embryophyta</taxon>
        <taxon>Tracheophyta</taxon>
        <taxon>Spermatophyta</taxon>
        <taxon>Magnoliopsida</taxon>
        <taxon>eudicotyledons</taxon>
        <taxon>Gunneridae</taxon>
        <taxon>Pentapetalae</taxon>
        <taxon>rosids</taxon>
        <taxon>fabids</taxon>
        <taxon>Rosales</taxon>
        <taxon>Rosaceae</taxon>
        <taxon>Rosoideae</taxon>
        <taxon>Rosoideae incertae sedis</taxon>
        <taxon>Rosa</taxon>
    </lineage>
</organism>
<evidence type="ECO:0000313" key="1">
    <source>
        <dbReference type="EMBL" id="PRQ42707.1"/>
    </source>
</evidence>
<keyword evidence="2" id="KW-1185">Reference proteome</keyword>
<sequence length="82" mass="9644">MFPTHMKKAFLFPWIHFSTLKDHHHFHISSPSCFAFIITSSFTYFTNHSHTPLSLFFFISSFHSSFSSLFKHLLLSLSITNF</sequence>
<name>A0A2P6R8F2_ROSCH</name>
<reference evidence="1 2" key="1">
    <citation type="journal article" date="2018" name="Nat. Genet.">
        <title>The Rosa genome provides new insights in the design of modern roses.</title>
        <authorList>
            <person name="Bendahmane M."/>
        </authorList>
    </citation>
    <scope>NUCLEOTIDE SEQUENCE [LARGE SCALE GENOMIC DNA]</scope>
    <source>
        <strain evidence="2">cv. Old Blush</strain>
    </source>
</reference>
<dbReference type="Proteomes" id="UP000238479">
    <property type="component" value="Chromosome 3"/>
</dbReference>
<evidence type="ECO:0000313" key="2">
    <source>
        <dbReference type="Proteomes" id="UP000238479"/>
    </source>
</evidence>
<protein>
    <submittedName>
        <fullName evidence="1">Uncharacterized protein</fullName>
    </submittedName>
</protein>
<gene>
    <name evidence="1" type="ORF">RchiOBHm_Chr3g0460561</name>
</gene>
<dbReference type="Gramene" id="PRQ42707">
    <property type="protein sequence ID" value="PRQ42707"/>
    <property type="gene ID" value="RchiOBHm_Chr3g0460561"/>
</dbReference>
<dbReference type="AlphaFoldDB" id="A0A2P6R8F2"/>
<dbReference type="EMBL" id="PDCK01000041">
    <property type="protein sequence ID" value="PRQ42707.1"/>
    <property type="molecule type" value="Genomic_DNA"/>
</dbReference>
<proteinExistence type="predicted"/>
<comment type="caution">
    <text evidence="1">The sequence shown here is derived from an EMBL/GenBank/DDBJ whole genome shotgun (WGS) entry which is preliminary data.</text>
</comment>